<dbReference type="PROSITE" id="PS51257">
    <property type="entry name" value="PROKAR_LIPOPROTEIN"/>
    <property type="match status" value="1"/>
</dbReference>
<evidence type="ECO:0000313" key="1">
    <source>
        <dbReference type="EMBL" id="GCC53275.1"/>
    </source>
</evidence>
<accession>A0A401UED1</accession>
<organism evidence="1 2">
    <name type="scientific">Chryseotalea sanaruensis</name>
    <dbReference type="NCBI Taxonomy" id="2482724"/>
    <lineage>
        <taxon>Bacteria</taxon>
        <taxon>Pseudomonadati</taxon>
        <taxon>Bacteroidota</taxon>
        <taxon>Cytophagia</taxon>
        <taxon>Cytophagales</taxon>
        <taxon>Chryseotaleaceae</taxon>
        <taxon>Chryseotalea</taxon>
    </lineage>
</organism>
<proteinExistence type="predicted"/>
<dbReference type="RefSeq" id="WP_127123927.1">
    <property type="nucleotide sequence ID" value="NZ_BHXQ01000007.1"/>
</dbReference>
<gene>
    <name evidence="1" type="ORF">SanaruYs_35180</name>
</gene>
<keyword evidence="2" id="KW-1185">Reference proteome</keyword>
<dbReference type="OrthoDB" id="652507at2"/>
<name>A0A401UED1_9BACT</name>
<reference evidence="1 2" key="1">
    <citation type="submission" date="2018-11" db="EMBL/GenBank/DDBJ databases">
        <title>Chryseotalea sanarue gen. nov., sp., nov., a member of the family Cytophagaceae, isolated from a brackish lake in Hamamatsu Japan.</title>
        <authorList>
            <person name="Maejima Y."/>
            <person name="Iino T."/>
            <person name="Muraguchi Y."/>
            <person name="Fukuda K."/>
            <person name="Ohkuma M."/>
            <person name="Moriuchi R."/>
            <person name="Dohra H."/>
            <person name="Kimbara K."/>
            <person name="Shintani M."/>
        </authorList>
    </citation>
    <scope>NUCLEOTIDE SEQUENCE [LARGE SCALE GENOMIC DNA]</scope>
    <source>
        <strain evidence="1 2">Ys</strain>
    </source>
</reference>
<dbReference type="EMBL" id="BHXQ01000007">
    <property type="protein sequence ID" value="GCC53275.1"/>
    <property type="molecule type" value="Genomic_DNA"/>
</dbReference>
<dbReference type="Proteomes" id="UP000288227">
    <property type="component" value="Unassembled WGS sequence"/>
</dbReference>
<dbReference type="AlphaFoldDB" id="A0A401UED1"/>
<comment type="caution">
    <text evidence="1">The sequence shown here is derived from an EMBL/GenBank/DDBJ whole genome shotgun (WGS) entry which is preliminary data.</text>
</comment>
<protein>
    <recommendedName>
        <fullName evidence="3">Lipoprotein</fullName>
    </recommendedName>
</protein>
<evidence type="ECO:0008006" key="3">
    <source>
        <dbReference type="Google" id="ProtNLM"/>
    </source>
</evidence>
<evidence type="ECO:0000313" key="2">
    <source>
        <dbReference type="Proteomes" id="UP000288227"/>
    </source>
</evidence>
<sequence length="188" mass="22176">MKTRIVILSLSAIMLFTACEPEADLYRNFHLKEGEHFASPRLVESLQSSRLAFYAKFDESCRYIFEETSFQDCKNKLLGFSDCNNMHHENSARFTWQWFNNQMEIYAYCYVNGERIEKFIGVVELEKENRYEIELTPDAYLFKLNDQESVSITRSATCTKGMYYMLWPYFGGTLPAPHDMHLSIKIIY</sequence>